<keyword evidence="4" id="KW-0732">Signal</keyword>
<dbReference type="InterPro" id="IPR012132">
    <property type="entry name" value="GMC_OxRdtase"/>
</dbReference>
<reference evidence="6" key="1">
    <citation type="submission" date="2021-05" db="EMBL/GenBank/DDBJ databases">
        <authorList>
            <person name="Alioto T."/>
            <person name="Alioto T."/>
            <person name="Gomez Garrido J."/>
        </authorList>
    </citation>
    <scope>NUCLEOTIDE SEQUENCE</scope>
</reference>
<evidence type="ECO:0000256" key="3">
    <source>
        <dbReference type="PIRSR" id="PIRSR000137-2"/>
    </source>
</evidence>
<protein>
    <submittedName>
        <fullName evidence="6">Glucose dehydrogenase [FAD, quinone]</fullName>
    </submittedName>
</protein>
<feature type="signal peptide" evidence="4">
    <location>
        <begin position="1"/>
        <end position="22"/>
    </location>
</feature>
<dbReference type="GO" id="GO:0016614">
    <property type="term" value="F:oxidoreductase activity, acting on CH-OH group of donors"/>
    <property type="evidence" value="ECO:0007669"/>
    <property type="project" value="InterPro"/>
</dbReference>
<evidence type="ECO:0000256" key="2">
    <source>
        <dbReference type="PIRSR" id="PIRSR000137-1"/>
    </source>
</evidence>
<proteinExistence type="inferred from homology"/>
<dbReference type="SUPFAM" id="SSF54373">
    <property type="entry name" value="FAD-linked reductases, C-terminal domain"/>
    <property type="match status" value="1"/>
</dbReference>
<dbReference type="InterPro" id="IPR007867">
    <property type="entry name" value="GMC_OxRtase_C"/>
</dbReference>
<dbReference type="PROSITE" id="PS00624">
    <property type="entry name" value="GMC_OXRED_2"/>
    <property type="match status" value="1"/>
</dbReference>
<dbReference type="Gene3D" id="3.50.50.60">
    <property type="entry name" value="FAD/NAD(P)-binding domain"/>
    <property type="match status" value="1"/>
</dbReference>
<dbReference type="EMBL" id="HBUF01015187">
    <property type="protein sequence ID" value="CAG6609587.1"/>
    <property type="molecule type" value="Transcribed_RNA"/>
</dbReference>
<comment type="similarity">
    <text evidence="1">Belongs to the GMC oxidoreductase family.</text>
</comment>
<dbReference type="Gene3D" id="3.30.560.10">
    <property type="entry name" value="Glucose Oxidase, domain 3"/>
    <property type="match status" value="1"/>
</dbReference>
<feature type="active site" description="Proton donor" evidence="2">
    <location>
        <position position="555"/>
    </location>
</feature>
<comment type="cofactor">
    <cofactor evidence="3">
        <name>FAD</name>
        <dbReference type="ChEBI" id="CHEBI:57692"/>
    </cofactor>
</comment>
<dbReference type="PANTHER" id="PTHR11552">
    <property type="entry name" value="GLUCOSE-METHANOL-CHOLINE GMC OXIDOREDUCTASE"/>
    <property type="match status" value="1"/>
</dbReference>
<feature type="binding site" evidence="3">
    <location>
        <position position="276"/>
    </location>
    <ligand>
        <name>FAD</name>
        <dbReference type="ChEBI" id="CHEBI:57692"/>
    </ligand>
</feature>
<dbReference type="Pfam" id="PF05199">
    <property type="entry name" value="GMC_oxred_C"/>
    <property type="match status" value="1"/>
</dbReference>
<dbReference type="GO" id="GO:0050660">
    <property type="term" value="F:flavin adenine dinucleotide binding"/>
    <property type="evidence" value="ECO:0007669"/>
    <property type="project" value="InterPro"/>
</dbReference>
<dbReference type="InterPro" id="IPR000172">
    <property type="entry name" value="GMC_OxRdtase_N"/>
</dbReference>
<name>A0A8D8LPD0_9HEMI</name>
<dbReference type="Pfam" id="PF00732">
    <property type="entry name" value="GMC_oxred_N"/>
    <property type="match status" value="1"/>
</dbReference>
<organism evidence="6">
    <name type="scientific">Cacopsylla melanoneura</name>
    <dbReference type="NCBI Taxonomy" id="428564"/>
    <lineage>
        <taxon>Eukaryota</taxon>
        <taxon>Metazoa</taxon>
        <taxon>Ecdysozoa</taxon>
        <taxon>Arthropoda</taxon>
        <taxon>Hexapoda</taxon>
        <taxon>Insecta</taxon>
        <taxon>Pterygota</taxon>
        <taxon>Neoptera</taxon>
        <taxon>Paraneoptera</taxon>
        <taxon>Hemiptera</taxon>
        <taxon>Sternorrhyncha</taxon>
        <taxon>Psylloidea</taxon>
        <taxon>Psyllidae</taxon>
        <taxon>Psyllinae</taxon>
        <taxon>Cacopsylla</taxon>
    </lineage>
</organism>
<keyword evidence="3" id="KW-0285">Flavoprotein</keyword>
<evidence type="ECO:0000313" key="6">
    <source>
        <dbReference type="EMBL" id="CAG6609587.1"/>
    </source>
</evidence>
<feature type="binding site" evidence="3">
    <location>
        <position position="138"/>
    </location>
    <ligand>
        <name>FAD</name>
        <dbReference type="ChEBI" id="CHEBI:57692"/>
    </ligand>
</feature>
<evidence type="ECO:0000259" key="5">
    <source>
        <dbReference type="PROSITE" id="PS00624"/>
    </source>
</evidence>
<dbReference type="AlphaFoldDB" id="A0A8D8LPD0"/>
<sequence length="622" mass="69700">MDATPVHISLMVLALVLSQGQTQNYPPLFDSLMNVVGDTLNQMISEPRDEPRLLKEYDFIIVGAGSAGCVIANRLSEISDWKILLIEAGMGENFIMDIPIVANFLQFSPANWNYKTIQMNGSCLGMSNNQCRIPRGKVMGGSSVLNYMIFTRGHRNDYDQWATNGCDGWNYDNVKPFFIKSEDNRIENDNIDSLYHRKGGYLTVSEIPFKTPIANAFVKAGAEMGYPIVDVNGAAQIGYSYLPVSMRNGTRWSTSRAFLHPIRRRRNLHVTKFALVTKIIIDEKSKKALGVEITKGNSKLRIFARKEVILSAGAINSPQLLMLSGIGPREHLREKQIKVIKDLKVGYNLQDHVALGGLTFTVNDTVSIKTKRILDDPMSLDNYFKYHKGPLTIPGGAEAIAFYDLNQPGNPAGWPNLELLLIGGMLSSEETLRRNFGIRDDVYNKVYKETESMDGYMILPMVMRPKSFGRVFLKDSNPKHHPLINMNYFSDPNEEDLNVLVAGVRKSQELLKSPAMRHLDAKLYPTPLPGCSNYVFDSDDYWKCHARQFSFTIYHQSGTCKMGPASDPDAVVDPQLRVHGIANLRVIDASIMPLIPSAHTNAPTIMIAEKGSDMIKKAWNKR</sequence>
<accession>A0A8D8LPD0</accession>
<feature type="domain" description="Glucose-methanol-choline oxidoreductase N-terminal" evidence="5">
    <location>
        <begin position="313"/>
        <end position="327"/>
    </location>
</feature>
<evidence type="ECO:0000256" key="4">
    <source>
        <dbReference type="SAM" id="SignalP"/>
    </source>
</evidence>
<dbReference type="SUPFAM" id="SSF51905">
    <property type="entry name" value="FAD/NAD(P)-binding domain"/>
    <property type="match status" value="1"/>
</dbReference>
<dbReference type="PANTHER" id="PTHR11552:SF158">
    <property type="entry name" value="GH23626P-RELATED"/>
    <property type="match status" value="1"/>
</dbReference>
<keyword evidence="3" id="KW-0274">FAD</keyword>
<evidence type="ECO:0000256" key="1">
    <source>
        <dbReference type="ARBA" id="ARBA00010790"/>
    </source>
</evidence>
<feature type="active site" description="Proton acceptor" evidence="2">
    <location>
        <position position="599"/>
    </location>
</feature>
<feature type="chain" id="PRO_5034283004" evidence="4">
    <location>
        <begin position="23"/>
        <end position="622"/>
    </location>
</feature>
<dbReference type="InterPro" id="IPR036188">
    <property type="entry name" value="FAD/NAD-bd_sf"/>
</dbReference>
<dbReference type="PIRSF" id="PIRSF000137">
    <property type="entry name" value="Alcohol_oxidase"/>
    <property type="match status" value="1"/>
</dbReference>